<dbReference type="Proteomes" id="UP001234343">
    <property type="component" value="Unassembled WGS sequence"/>
</dbReference>
<evidence type="ECO:0000256" key="2">
    <source>
        <dbReference type="ARBA" id="ARBA00023054"/>
    </source>
</evidence>
<comment type="subcellular location">
    <subcellularLocation>
        <location evidence="1">Cell envelope</location>
    </subcellularLocation>
</comment>
<dbReference type="Pfam" id="PF25990">
    <property type="entry name" value="Beta-barrel_YknX"/>
    <property type="match status" value="1"/>
</dbReference>
<keyword evidence="2" id="KW-0175">Coiled coil</keyword>
<feature type="domain" description="CzcB-like C-terminal circularly permuted SH3-like" evidence="3">
    <location>
        <begin position="339"/>
        <end position="390"/>
    </location>
</feature>
<name>A0ABT7T1A4_9ALTE</name>
<organism evidence="5 6">
    <name type="scientific">Alteromonas arenosi</name>
    <dbReference type="NCBI Taxonomy" id="3055817"/>
    <lineage>
        <taxon>Bacteria</taxon>
        <taxon>Pseudomonadati</taxon>
        <taxon>Pseudomonadota</taxon>
        <taxon>Gammaproteobacteria</taxon>
        <taxon>Alteromonadales</taxon>
        <taxon>Alteromonadaceae</taxon>
        <taxon>Alteromonas/Salinimonas group</taxon>
        <taxon>Alteromonas</taxon>
    </lineage>
</organism>
<dbReference type="InterPro" id="IPR058649">
    <property type="entry name" value="CzcB_C"/>
</dbReference>
<evidence type="ECO:0000256" key="1">
    <source>
        <dbReference type="ARBA" id="ARBA00004196"/>
    </source>
</evidence>
<accession>A0ABT7T1A4</accession>
<dbReference type="Pfam" id="PF25975">
    <property type="entry name" value="CzcB_C"/>
    <property type="match status" value="1"/>
</dbReference>
<reference evidence="5 6" key="1">
    <citation type="submission" date="2023-06" db="EMBL/GenBank/DDBJ databases">
        <title>Alteromonas sp. ASW11-36 isolated from intertidal sand.</title>
        <authorList>
            <person name="Li Y."/>
        </authorList>
    </citation>
    <scope>NUCLEOTIDE SEQUENCE [LARGE SCALE GENOMIC DNA]</scope>
    <source>
        <strain evidence="5 6">ASW11-36</strain>
    </source>
</reference>
<sequence>MLSLFKRGVPLIVLTTLFGCEEQADVIPTFEVTAQTLQVNMRAQGEVEAAVAQRIMSPGRQPMTIEWLAPEHSMVKKGDVIARFDGEQLLKDSRDEELQMRMIEQDIAQSIAQQSRQVNEIQSEQQFVDHEFQFVNRFAIDDIRVYSQLEIIETLQNRDYLQAKDEFLDWKGDSVIEQNDSEKAVLDIRRQGHAVKFQRHQDALSKLQVYAPNDGLLTYERDRRGEKPSVGQTVFPGRPIATIPNLDKMQARVFVLSRDAIGLQSGLAVTLVLDAFPDRELTGTVIEVGGFPRSIERGSPITFYEVVVSFDEQVPELLKPGRKLSATISTELASEALLVPLQALEHDLEASYVYVKQGNGWQQRAVVTGEKNLFFVEVTEGLAQGDVIALSHPEVQG</sequence>
<evidence type="ECO:0000259" key="3">
    <source>
        <dbReference type="Pfam" id="PF25975"/>
    </source>
</evidence>
<evidence type="ECO:0000313" key="5">
    <source>
        <dbReference type="EMBL" id="MDM7862222.1"/>
    </source>
</evidence>
<evidence type="ECO:0000259" key="4">
    <source>
        <dbReference type="Pfam" id="PF25990"/>
    </source>
</evidence>
<dbReference type="Gene3D" id="2.40.420.20">
    <property type="match status" value="1"/>
</dbReference>
<evidence type="ECO:0000313" key="6">
    <source>
        <dbReference type="Proteomes" id="UP001234343"/>
    </source>
</evidence>
<dbReference type="PANTHER" id="PTHR32347">
    <property type="entry name" value="EFFLUX SYSTEM COMPONENT YKNX-RELATED"/>
    <property type="match status" value="1"/>
</dbReference>
<proteinExistence type="predicted"/>
<dbReference type="InterPro" id="IPR050465">
    <property type="entry name" value="UPF0194_transport"/>
</dbReference>
<keyword evidence="6" id="KW-1185">Reference proteome</keyword>
<dbReference type="RefSeq" id="WP_289367046.1">
    <property type="nucleotide sequence ID" value="NZ_JAUCBP010000013.1"/>
</dbReference>
<dbReference type="PROSITE" id="PS51257">
    <property type="entry name" value="PROKAR_LIPOPROTEIN"/>
    <property type="match status" value="1"/>
</dbReference>
<dbReference type="EMBL" id="JAUCBP010000013">
    <property type="protein sequence ID" value="MDM7862222.1"/>
    <property type="molecule type" value="Genomic_DNA"/>
</dbReference>
<gene>
    <name evidence="5" type="ORF">QTP81_16570</name>
</gene>
<dbReference type="Gene3D" id="2.40.30.170">
    <property type="match status" value="1"/>
</dbReference>
<protein>
    <submittedName>
        <fullName evidence="5">HlyD family efflux transporter periplasmic adaptor subunit</fullName>
    </submittedName>
</protein>
<comment type="caution">
    <text evidence="5">The sequence shown here is derived from an EMBL/GenBank/DDBJ whole genome shotgun (WGS) entry which is preliminary data.</text>
</comment>
<dbReference type="InterPro" id="IPR058636">
    <property type="entry name" value="Beta-barrel_YknX"/>
</dbReference>
<feature type="domain" description="YknX-like beta-barrel" evidence="4">
    <location>
        <begin position="259"/>
        <end position="328"/>
    </location>
</feature>